<protein>
    <submittedName>
        <fullName evidence="2">Internal virion protein</fullName>
    </submittedName>
</protein>
<feature type="region of interest" description="Disordered" evidence="1">
    <location>
        <begin position="324"/>
        <end position="345"/>
    </location>
</feature>
<evidence type="ECO:0000313" key="3">
    <source>
        <dbReference type="Proteomes" id="UP000827160"/>
    </source>
</evidence>
<sequence>MPIENGEYVYRGYDLTDGRTNALGMPTIGREADTTVRARERDEAENAQTWYQTLGIAADENTTTLVSGVDAAFRSGGNYAYDLYKAHERAFLYETDPEFDAQTWVKENRAKVPDEYLGAFGRTGSAAAANALLGEVSEREGRRQKLQRMGIVGQLTSYAIAGMLDADTIATGGAALVGKAGLAATRVGRAALAGSAAASSAALGTAASPEEDYADVALAALLGAGVGAIVGGKQDTLRKSFNDGVRKGIDDLDAAVSARGTQPDFSPPEPDRVTPARPFDIPEPEAEAPGSGPVAIDVATAMRQGALDDVEDAAAGFVERDPVRGATFDPDAIPEGADEAGKASVGAYQARTSDLDIGRASREVEDTIDAARRYVRDNDLESRYYDEFGDAVSGSAAQKAVAHTARTLVDGIGAASAGFIRADFDTVFRSPSATAKMLASELMADGSGRIVNPNAATHVQRTYRDKMMLIWKPAYDEATESFLRRNKVQLLNLAERNRKLENFHKQVIFEQENLRLDGAYSKNADPDVIRAAQAVNDANKYDLALGKKTDIPGYRDIPDSEGYFQRRVTTSAIDSVMRRYKAAGRSVSEKMIRRMWAEYYSHMSGLSINEADKVAGMVLNRAATAAEGGHTSLLELLSEKGDEFLRGALRAQGMTDNEVDRVVGALIGRADERGKVGHMKGRIEGDIRFVASNGLKVIDFIDTDVEAIMLSRSRRTAGRAALAEKGIRTPSDIQRLKDAVQYEQRKAFDEGIRLRDARSVNDVTDALLDKVNSDVRVTPEFMDNVFEQFTGTGRINDDTNAYIARAKRLTVLSTMNAVGLTQFAETGPILGSIGFKRFMQNLPAAMRSELSNPRSDVIRELQSMSILHPEERLWSPRLAADLDQSLHAKGEYAKYFDQLTGMGLKAQSVISGMNYIRFAQQKMAMLTTMDRVMQTVAGIGTDPMSKQRLRMVGLDDSLIKQLQKVSHHVQWEDGHVRRLNVDAWNDEQLVHTFGRVMQIATDQFVQRAALGEGSMLFSGNGIASLMGQFLSYPLTALTKQFARNAYAGDMEAAMQVMYGFLFAGSVGMAKHLIAGRYDQLEISEFAKQGFTMANITGWVPLISDPLARMLGADDFVFNPYGDIVRTPPAVDVLSGTLASPAAAMKLLGGDTSRANMRDLRYLPLIGNWYGTTALVNRM</sequence>
<evidence type="ECO:0000313" key="2">
    <source>
        <dbReference type="EMBL" id="QXP44060.1"/>
    </source>
</evidence>
<evidence type="ECO:0000256" key="1">
    <source>
        <dbReference type="SAM" id="MobiDB-lite"/>
    </source>
</evidence>
<organism evidence="2 3">
    <name type="scientific">Stappia phage SI01</name>
    <dbReference type="NCBI Taxonomy" id="2847766"/>
    <lineage>
        <taxon>Viruses</taxon>
        <taxon>Duplodnaviria</taxon>
        <taxon>Heunggongvirae</taxon>
        <taxon>Uroviricota</taxon>
        <taxon>Caudoviricetes</taxon>
        <taxon>Autographivirales</taxon>
        <taxon>Dunnvirinae</taxon>
        <taxon>Songlingvirus</taxon>
        <taxon>Songlingvirus SI01</taxon>
    </lineage>
</organism>
<dbReference type="Proteomes" id="UP000827160">
    <property type="component" value="Segment"/>
</dbReference>
<keyword evidence="3" id="KW-1185">Reference proteome</keyword>
<feature type="region of interest" description="Disordered" evidence="1">
    <location>
        <begin position="258"/>
        <end position="292"/>
    </location>
</feature>
<dbReference type="EMBL" id="MZ462995">
    <property type="protein sequence ID" value="QXP44060.1"/>
    <property type="molecule type" value="Genomic_DNA"/>
</dbReference>
<reference evidence="2" key="1">
    <citation type="submission" date="2021-06" db="EMBL/GenBank/DDBJ databases">
        <authorList>
            <person name="Nair S."/>
        </authorList>
    </citation>
    <scope>NUCLEOTIDE SEQUENCE</scope>
</reference>
<name>A0AAE7SQH6_9CAUD</name>
<accession>A0AAE7SQH6</accession>
<proteinExistence type="predicted"/>